<dbReference type="EMBL" id="MW122882">
    <property type="protein sequence ID" value="QOV09077.1"/>
    <property type="molecule type" value="Genomic_DNA"/>
</dbReference>
<protein>
    <submittedName>
        <fullName evidence="4">Uncharacterized protein</fullName>
    </submittedName>
</protein>
<feature type="compositionally biased region" description="Polar residues" evidence="1">
    <location>
        <begin position="393"/>
        <end position="411"/>
    </location>
</feature>
<feature type="transmembrane region" description="Helical" evidence="2">
    <location>
        <begin position="428"/>
        <end position="450"/>
    </location>
</feature>
<evidence type="ECO:0000256" key="3">
    <source>
        <dbReference type="SAM" id="SignalP"/>
    </source>
</evidence>
<keyword evidence="3" id="KW-0732">Signal</keyword>
<accession>A0A871YCC2</accession>
<keyword evidence="2" id="KW-0812">Transmembrane</keyword>
<dbReference type="AlphaFoldDB" id="A0A871YCC2"/>
<feature type="signal peptide" evidence="3">
    <location>
        <begin position="1"/>
        <end position="31"/>
    </location>
</feature>
<keyword evidence="2" id="KW-0472">Membrane</keyword>
<dbReference type="Gene3D" id="2.60.220.30">
    <property type="match status" value="1"/>
</dbReference>
<gene>
    <name evidence="4" type="ORF">HULAa30F3_00032</name>
</gene>
<feature type="compositionally biased region" description="Pro residues" evidence="1">
    <location>
        <begin position="369"/>
        <end position="383"/>
    </location>
</feature>
<evidence type="ECO:0000256" key="1">
    <source>
        <dbReference type="SAM" id="MobiDB-lite"/>
    </source>
</evidence>
<organism evidence="4">
    <name type="scientific">uncultured Dehalococcoidia bacterium</name>
    <dbReference type="NCBI Taxonomy" id="498747"/>
    <lineage>
        <taxon>Bacteria</taxon>
        <taxon>Bacillati</taxon>
        <taxon>Chloroflexota</taxon>
        <taxon>Dehalococcoidia</taxon>
        <taxon>environmental samples</taxon>
    </lineage>
</organism>
<sequence>MRKLIRHVFYVVLCLLLLAGFAPVNPVPAQAASISDYYTYSYTADFSKTEVLPAESFDMTISGQATCIAPLKIGTVTITPSAVEVAGQIIATNTATGAQSVLNPSYQLTISPVPSSPGQSTTASVTMTLALPSDSAPGTYQISGKLDSAKVIVGPLPMDVTSLMPSSQAFGSITCKSASIGGGGAPPTSSTPAPTATPSPSPTQATIQSTVNISGFISAEGIFNTSVRVLSQDRKCTLDISKNVQVQTAGAPLTTLNMTESAAALPLPQNSGLASPLYELGPAGTSFNPAIILTIMYNLPLPAGVTENSLSIRTWDPVMQRWIAYTSTVNTQDKTVSAAIPHFSTFAVIGDVQSAPAPSATPSVTPSPTITPVPSVTPSPTPTPSVTSSPSPKETTAVLTATPGTSLSPAVTTTTPPPTPTQPASSQIWGWLGAVFVGIAAIIGLLYWGLKRKK</sequence>
<evidence type="ECO:0000313" key="4">
    <source>
        <dbReference type="EMBL" id="QOV09077.1"/>
    </source>
</evidence>
<feature type="chain" id="PRO_5032274011" evidence="3">
    <location>
        <begin position="32"/>
        <end position="454"/>
    </location>
</feature>
<evidence type="ECO:0000256" key="2">
    <source>
        <dbReference type="SAM" id="Phobius"/>
    </source>
</evidence>
<name>A0A871YCC2_9CHLR</name>
<feature type="compositionally biased region" description="Low complexity" evidence="1">
    <location>
        <begin position="357"/>
        <end position="368"/>
    </location>
</feature>
<keyword evidence="2" id="KW-1133">Transmembrane helix</keyword>
<feature type="region of interest" description="Disordered" evidence="1">
    <location>
        <begin position="180"/>
        <end position="204"/>
    </location>
</feature>
<feature type="region of interest" description="Disordered" evidence="1">
    <location>
        <begin position="357"/>
        <end position="424"/>
    </location>
</feature>
<proteinExistence type="predicted"/>
<reference evidence="4" key="1">
    <citation type="submission" date="2020-10" db="EMBL/GenBank/DDBJ databases">
        <title>Diverse heliorhodopsins detected via functional metagenomics in peat lake Actinobacteria, Chloroflexi and Archaea.</title>
        <authorList>
            <person name="Chazan A."/>
            <person name="Rozenberg A."/>
            <person name="Tahan R."/>
            <person name="Mannen K."/>
            <person name="Nagata T."/>
            <person name="Yaish S."/>
            <person name="Larom S."/>
            <person name="Kandori H."/>
            <person name="Inoue K."/>
            <person name="Beja O."/>
            <person name="Pushkarev A."/>
        </authorList>
    </citation>
    <scope>NUCLEOTIDE SEQUENCE</scope>
</reference>